<gene>
    <name evidence="2" type="ORF">HPC62_16805</name>
</gene>
<sequence>MNQLPTPLSDDEVIYISVGRVLMSNPTFKVGEFLDALAQAVSEQQGEWSDECEDWFGDGARCEVLRFGNQGWQRGRIRIRLEFFPENQKLLQAERPRQERSGGPRERAGRPPRDEIYSRRDEVYEVYREDDY</sequence>
<protein>
    <submittedName>
        <fullName evidence="2">KGK domain-containing protein</fullName>
    </submittedName>
</protein>
<organism evidence="2 3">
    <name type="scientific">Thermoleptolyngbya sichuanensis A183</name>
    <dbReference type="NCBI Taxonomy" id="2737172"/>
    <lineage>
        <taxon>Bacteria</taxon>
        <taxon>Bacillati</taxon>
        <taxon>Cyanobacteriota</taxon>
        <taxon>Cyanophyceae</taxon>
        <taxon>Oculatellales</taxon>
        <taxon>Oculatellaceae</taxon>
        <taxon>Thermoleptolyngbya</taxon>
        <taxon>Thermoleptolyngbya sichuanensis</taxon>
    </lineage>
</organism>
<dbReference type="Pfam" id="PF08872">
    <property type="entry name" value="KGK"/>
    <property type="match status" value="1"/>
</dbReference>
<evidence type="ECO:0000313" key="3">
    <source>
        <dbReference type="Proteomes" id="UP000505210"/>
    </source>
</evidence>
<dbReference type="AlphaFoldDB" id="A0A6M8BFL0"/>
<dbReference type="RefSeq" id="WP_172357546.1">
    <property type="nucleotide sequence ID" value="NZ_CP053661.1"/>
</dbReference>
<evidence type="ECO:0000256" key="1">
    <source>
        <dbReference type="SAM" id="MobiDB-lite"/>
    </source>
</evidence>
<dbReference type="EMBL" id="CP053661">
    <property type="protein sequence ID" value="QKD83637.1"/>
    <property type="molecule type" value="Genomic_DNA"/>
</dbReference>
<evidence type="ECO:0000313" key="2">
    <source>
        <dbReference type="EMBL" id="QKD83637.1"/>
    </source>
</evidence>
<accession>A0A6M8BFL0</accession>
<reference evidence="2 3" key="1">
    <citation type="submission" date="2020-05" db="EMBL/GenBank/DDBJ databases">
        <title>Complete genome sequence of of a novel Thermoleptolyngbya strain isolated from hot springs of Ganzi, Sichuan China.</title>
        <authorList>
            <person name="Tang J."/>
            <person name="Daroch M."/>
            <person name="Li L."/>
            <person name="Waleron K."/>
            <person name="Waleron M."/>
            <person name="Waleron M."/>
        </authorList>
    </citation>
    <scope>NUCLEOTIDE SEQUENCE [LARGE SCALE GENOMIC DNA]</scope>
    <source>
        <strain evidence="2 3">PKUAC-SCTA183</strain>
    </source>
</reference>
<dbReference type="InterPro" id="IPR014971">
    <property type="entry name" value="KGK"/>
</dbReference>
<proteinExistence type="predicted"/>
<keyword evidence="3" id="KW-1185">Reference proteome</keyword>
<dbReference type="KEGG" id="theu:HPC62_16805"/>
<feature type="region of interest" description="Disordered" evidence="1">
    <location>
        <begin position="92"/>
        <end position="117"/>
    </location>
</feature>
<dbReference type="Proteomes" id="UP000505210">
    <property type="component" value="Chromosome"/>
</dbReference>
<name>A0A6M8BFL0_9CYAN</name>